<dbReference type="Pfam" id="PF25967">
    <property type="entry name" value="RND-MFP_C"/>
    <property type="match status" value="1"/>
</dbReference>
<protein>
    <submittedName>
        <fullName evidence="9">Efflux RND transporter periplasmic adaptor subunit</fullName>
    </submittedName>
</protein>
<dbReference type="InterPro" id="IPR058625">
    <property type="entry name" value="MdtA-like_BSH"/>
</dbReference>
<evidence type="ECO:0000313" key="9">
    <source>
        <dbReference type="EMBL" id="MBD2503319.1"/>
    </source>
</evidence>
<evidence type="ECO:0000256" key="4">
    <source>
        <dbReference type="SAM" id="Coils"/>
    </source>
</evidence>
<dbReference type="InterPro" id="IPR006143">
    <property type="entry name" value="RND_pump_MFP"/>
</dbReference>
<evidence type="ECO:0000259" key="8">
    <source>
        <dbReference type="Pfam" id="PF25967"/>
    </source>
</evidence>
<comment type="similarity">
    <text evidence="2">Belongs to the membrane fusion protein (MFP) (TC 8.A.1) family.</text>
</comment>
<dbReference type="PANTHER" id="PTHR30469">
    <property type="entry name" value="MULTIDRUG RESISTANCE PROTEIN MDTA"/>
    <property type="match status" value="1"/>
</dbReference>
<evidence type="ECO:0000313" key="10">
    <source>
        <dbReference type="Proteomes" id="UP000661112"/>
    </source>
</evidence>
<dbReference type="InterPro" id="IPR058627">
    <property type="entry name" value="MdtA-like_C"/>
</dbReference>
<evidence type="ECO:0000256" key="1">
    <source>
        <dbReference type="ARBA" id="ARBA00004236"/>
    </source>
</evidence>
<name>A0ABR8D895_9NOST</name>
<organism evidence="9 10">
    <name type="scientific">Anabaena azotica FACHB-119</name>
    <dbReference type="NCBI Taxonomy" id="947527"/>
    <lineage>
        <taxon>Bacteria</taxon>
        <taxon>Bacillati</taxon>
        <taxon>Cyanobacteriota</taxon>
        <taxon>Cyanophyceae</taxon>
        <taxon>Nostocales</taxon>
        <taxon>Nostocaceae</taxon>
        <taxon>Anabaena</taxon>
        <taxon>Anabaena azotica</taxon>
    </lineage>
</organism>
<evidence type="ECO:0000256" key="2">
    <source>
        <dbReference type="ARBA" id="ARBA00009477"/>
    </source>
</evidence>
<dbReference type="Gene3D" id="2.40.420.20">
    <property type="match status" value="1"/>
</dbReference>
<comment type="subcellular location">
    <subcellularLocation>
        <location evidence="1">Cell membrane</location>
    </subcellularLocation>
</comment>
<feature type="transmembrane region" description="Helical" evidence="5">
    <location>
        <begin position="21"/>
        <end position="38"/>
    </location>
</feature>
<dbReference type="Gene3D" id="2.40.50.100">
    <property type="match status" value="2"/>
</dbReference>
<keyword evidence="10" id="KW-1185">Reference proteome</keyword>
<feature type="domain" description="Multidrug resistance protein MdtA-like beta-barrel" evidence="7">
    <location>
        <begin position="282"/>
        <end position="364"/>
    </location>
</feature>
<evidence type="ECO:0000256" key="5">
    <source>
        <dbReference type="SAM" id="Phobius"/>
    </source>
</evidence>
<dbReference type="Proteomes" id="UP000661112">
    <property type="component" value="Unassembled WGS sequence"/>
</dbReference>
<accession>A0ABR8D895</accession>
<keyword evidence="3" id="KW-0813">Transport</keyword>
<feature type="domain" description="Multidrug resistance protein MdtA-like C-terminal permuted SH3" evidence="8">
    <location>
        <begin position="369"/>
        <end position="426"/>
    </location>
</feature>
<feature type="coiled-coil region" evidence="4">
    <location>
        <begin position="120"/>
        <end position="154"/>
    </location>
</feature>
<reference evidence="9 10" key="1">
    <citation type="journal article" date="2020" name="ISME J.">
        <title>Comparative genomics reveals insights into cyanobacterial evolution and habitat adaptation.</title>
        <authorList>
            <person name="Chen M.Y."/>
            <person name="Teng W.K."/>
            <person name="Zhao L."/>
            <person name="Hu C.X."/>
            <person name="Zhou Y.K."/>
            <person name="Han B.P."/>
            <person name="Song L.R."/>
            <person name="Shu W.S."/>
        </authorList>
    </citation>
    <scope>NUCLEOTIDE SEQUENCE [LARGE SCALE GENOMIC DNA]</scope>
    <source>
        <strain evidence="9 10">FACHB-119</strain>
    </source>
</reference>
<feature type="domain" description="Multidrug resistance protein MdtA-like barrel-sandwich hybrid" evidence="6">
    <location>
        <begin position="80"/>
        <end position="277"/>
    </location>
</feature>
<dbReference type="RefSeq" id="WP_190476182.1">
    <property type="nucleotide sequence ID" value="NZ_JACJSG010000033.1"/>
</dbReference>
<keyword evidence="5" id="KW-1133">Transmembrane helix</keyword>
<dbReference type="Gene3D" id="2.40.30.170">
    <property type="match status" value="1"/>
</dbReference>
<keyword evidence="4" id="KW-0175">Coiled coil</keyword>
<dbReference type="EMBL" id="JACJSG010000033">
    <property type="protein sequence ID" value="MBD2503319.1"/>
    <property type="molecule type" value="Genomic_DNA"/>
</dbReference>
<dbReference type="Gene3D" id="1.10.287.470">
    <property type="entry name" value="Helix hairpin bin"/>
    <property type="match status" value="1"/>
</dbReference>
<dbReference type="SUPFAM" id="SSF111369">
    <property type="entry name" value="HlyD-like secretion proteins"/>
    <property type="match status" value="2"/>
</dbReference>
<dbReference type="PANTHER" id="PTHR30469:SF36">
    <property type="entry name" value="BLL3903 PROTEIN"/>
    <property type="match status" value="1"/>
</dbReference>
<comment type="caution">
    <text evidence="9">The sequence shown here is derived from an EMBL/GenBank/DDBJ whole genome shotgun (WGS) entry which is preliminary data.</text>
</comment>
<evidence type="ECO:0000256" key="3">
    <source>
        <dbReference type="ARBA" id="ARBA00022448"/>
    </source>
</evidence>
<keyword evidence="5" id="KW-0812">Transmembrane</keyword>
<dbReference type="InterPro" id="IPR058626">
    <property type="entry name" value="MdtA-like_b-barrel"/>
</dbReference>
<evidence type="ECO:0000259" key="7">
    <source>
        <dbReference type="Pfam" id="PF25944"/>
    </source>
</evidence>
<gene>
    <name evidence="9" type="ORF">H6G83_22385</name>
</gene>
<keyword evidence="5" id="KW-0472">Membrane</keyword>
<dbReference type="NCBIfam" id="TIGR01730">
    <property type="entry name" value="RND_mfp"/>
    <property type="match status" value="1"/>
</dbReference>
<sequence length="447" mass="47503">MISKIANIKPPPKFTPLQKGGLGIVMLGIICFSIWAVLGKKPTQVKIDNHKAVPVVVAQVSQATVPLEIHSTGTVAAYSTVSIKSLVDGQLTGVYFQQGQQVKKGQLLFRIDPAPFQANLDQAIAKQVQAQAQVQQAIANFQQAKEQVNQAKSTRAKDAAQARNADIEAQRYSHLFPQGAVTQEQAQQYRTSADAAEATVAADQSAIREAIASVGSAKANVQNAQANLQAAGAAVASAKTQLAYTTIYAPIDGQTGNLQVNQGNLVKANDTSGLVVIKQTHPTYVSFSIPQQQLPELRKYMVQGKLEVDAVIPNISTPPIRGELTFVDNTFDANTGTIQLKATFTNSQGQLSPGEFVDVVLKLAQLPKAIVVPSQALQTGQNGQYVYLVQADKTVAARPVQVGDTVGNETVINQGLQPGEQVVTDGQFNLAPGVSVVIPSSHKSRSL</sequence>
<evidence type="ECO:0000259" key="6">
    <source>
        <dbReference type="Pfam" id="PF25917"/>
    </source>
</evidence>
<proteinExistence type="inferred from homology"/>
<dbReference type="Pfam" id="PF25944">
    <property type="entry name" value="Beta-barrel_RND"/>
    <property type="match status" value="1"/>
</dbReference>
<dbReference type="Pfam" id="PF25917">
    <property type="entry name" value="BSH_RND"/>
    <property type="match status" value="1"/>
</dbReference>